<protein>
    <submittedName>
        <fullName evidence="2">Uncharacterized protein</fullName>
    </submittedName>
</protein>
<organism evidence="2 3">
    <name type="scientific">Thalassoglobus neptunius</name>
    <dbReference type="NCBI Taxonomy" id="1938619"/>
    <lineage>
        <taxon>Bacteria</taxon>
        <taxon>Pseudomonadati</taxon>
        <taxon>Planctomycetota</taxon>
        <taxon>Planctomycetia</taxon>
        <taxon>Planctomycetales</taxon>
        <taxon>Planctomycetaceae</taxon>
        <taxon>Thalassoglobus</taxon>
    </lineage>
</organism>
<evidence type="ECO:0000313" key="3">
    <source>
        <dbReference type="Proteomes" id="UP000317243"/>
    </source>
</evidence>
<reference evidence="2 3" key="1">
    <citation type="submission" date="2019-02" db="EMBL/GenBank/DDBJ databases">
        <title>Deep-cultivation of Planctomycetes and their phenomic and genomic characterization uncovers novel biology.</title>
        <authorList>
            <person name="Wiegand S."/>
            <person name="Jogler M."/>
            <person name="Boedeker C."/>
            <person name="Pinto D."/>
            <person name="Vollmers J."/>
            <person name="Rivas-Marin E."/>
            <person name="Kohn T."/>
            <person name="Peeters S.H."/>
            <person name="Heuer A."/>
            <person name="Rast P."/>
            <person name="Oberbeckmann S."/>
            <person name="Bunk B."/>
            <person name="Jeske O."/>
            <person name="Meyerdierks A."/>
            <person name="Storesund J.E."/>
            <person name="Kallscheuer N."/>
            <person name="Luecker S."/>
            <person name="Lage O.M."/>
            <person name="Pohl T."/>
            <person name="Merkel B.J."/>
            <person name="Hornburger P."/>
            <person name="Mueller R.-W."/>
            <person name="Bruemmer F."/>
            <person name="Labrenz M."/>
            <person name="Spormann A.M."/>
            <person name="Op Den Camp H."/>
            <person name="Overmann J."/>
            <person name="Amann R."/>
            <person name="Jetten M.S.M."/>
            <person name="Mascher T."/>
            <person name="Medema M.H."/>
            <person name="Devos D.P."/>
            <person name="Kaster A.-K."/>
            <person name="Ovreas L."/>
            <person name="Rohde M."/>
            <person name="Galperin M.Y."/>
            <person name="Jogler C."/>
        </authorList>
    </citation>
    <scope>NUCLEOTIDE SEQUENCE [LARGE SCALE GENOMIC DNA]</scope>
    <source>
        <strain evidence="2 3">KOR42</strain>
    </source>
</reference>
<comment type="caution">
    <text evidence="2">The sequence shown here is derived from an EMBL/GenBank/DDBJ whole genome shotgun (WGS) entry which is preliminary data.</text>
</comment>
<keyword evidence="3" id="KW-1185">Reference proteome</keyword>
<dbReference type="OrthoDB" id="9973237at2"/>
<dbReference type="EMBL" id="SIHI01000121">
    <property type="protein sequence ID" value="TWT29555.1"/>
    <property type="molecule type" value="Genomic_DNA"/>
</dbReference>
<name>A0A5C5WNI5_9PLAN</name>
<proteinExistence type="predicted"/>
<gene>
    <name evidence="2" type="ORF">KOR42_34520</name>
    <name evidence="1" type="ORF">KOR42_55190</name>
</gene>
<dbReference type="Proteomes" id="UP000317243">
    <property type="component" value="Unassembled WGS sequence"/>
</dbReference>
<accession>A0A5C5WNI5</accession>
<dbReference type="AlphaFoldDB" id="A0A5C5WNI5"/>
<dbReference type="RefSeq" id="WP_146510900.1">
    <property type="nucleotide sequence ID" value="NZ_SIHI01000011.1"/>
</dbReference>
<dbReference type="EMBL" id="SIHI01000011">
    <property type="protein sequence ID" value="TWT51765.1"/>
    <property type="molecule type" value="Genomic_DNA"/>
</dbReference>
<evidence type="ECO:0000313" key="2">
    <source>
        <dbReference type="EMBL" id="TWT51765.1"/>
    </source>
</evidence>
<sequence>MTDSTHQLIEAIHAVTSIVQLRIENGERSTHIDAHDLVEVLLSIADRLEPVVDQEPPEPR</sequence>
<evidence type="ECO:0000313" key="1">
    <source>
        <dbReference type="EMBL" id="TWT29555.1"/>
    </source>
</evidence>